<name>A0A2T7NZP1_POMCA</name>
<evidence type="ECO:0000256" key="1">
    <source>
        <dbReference type="SAM" id="MobiDB-lite"/>
    </source>
</evidence>
<proteinExistence type="predicted"/>
<comment type="caution">
    <text evidence="2">The sequence shown here is derived from an EMBL/GenBank/DDBJ whole genome shotgun (WGS) entry which is preliminary data.</text>
</comment>
<accession>A0A2T7NZP1</accession>
<evidence type="ECO:0000313" key="2">
    <source>
        <dbReference type="EMBL" id="PVD26641.1"/>
    </source>
</evidence>
<keyword evidence="3" id="KW-1185">Reference proteome</keyword>
<dbReference type="Proteomes" id="UP000245119">
    <property type="component" value="Linkage Group LG8"/>
</dbReference>
<protein>
    <submittedName>
        <fullName evidence="2">Uncharacterized protein</fullName>
    </submittedName>
</protein>
<sequence length="150" mass="16523">MFPKEIHSSSLVLTLKIKQLNSLGLFSRETVQLSTITSGSRGSEPNGNKLMRPPQLNSRMSSADPVVNLQMSSRTFLSWPVDKRSQVRGQGTIVPDMSILTLKTFRAMAFAVKTVGPNRLACHSFGNESGAREKRKDALVDLTRPFSNTS</sequence>
<evidence type="ECO:0000313" key="3">
    <source>
        <dbReference type="Proteomes" id="UP000245119"/>
    </source>
</evidence>
<gene>
    <name evidence="2" type="ORF">C0Q70_14319</name>
</gene>
<feature type="region of interest" description="Disordered" evidence="1">
    <location>
        <begin position="36"/>
        <end position="61"/>
    </location>
</feature>
<dbReference type="AlphaFoldDB" id="A0A2T7NZP1"/>
<reference evidence="2 3" key="1">
    <citation type="submission" date="2018-04" db="EMBL/GenBank/DDBJ databases">
        <title>The genome of golden apple snail Pomacea canaliculata provides insight into stress tolerance and invasive adaptation.</title>
        <authorList>
            <person name="Liu C."/>
            <person name="Liu B."/>
            <person name="Ren Y."/>
            <person name="Zhang Y."/>
            <person name="Wang H."/>
            <person name="Li S."/>
            <person name="Jiang F."/>
            <person name="Yin L."/>
            <person name="Zhang G."/>
            <person name="Qian W."/>
            <person name="Fan W."/>
        </authorList>
    </citation>
    <scope>NUCLEOTIDE SEQUENCE [LARGE SCALE GENOMIC DNA]</scope>
    <source>
        <strain evidence="2">SZHN2017</strain>
        <tissue evidence="2">Muscle</tissue>
    </source>
</reference>
<organism evidence="2 3">
    <name type="scientific">Pomacea canaliculata</name>
    <name type="common">Golden apple snail</name>
    <dbReference type="NCBI Taxonomy" id="400727"/>
    <lineage>
        <taxon>Eukaryota</taxon>
        <taxon>Metazoa</taxon>
        <taxon>Spiralia</taxon>
        <taxon>Lophotrochozoa</taxon>
        <taxon>Mollusca</taxon>
        <taxon>Gastropoda</taxon>
        <taxon>Caenogastropoda</taxon>
        <taxon>Architaenioglossa</taxon>
        <taxon>Ampullarioidea</taxon>
        <taxon>Ampullariidae</taxon>
        <taxon>Pomacea</taxon>
    </lineage>
</organism>
<feature type="compositionally biased region" description="Polar residues" evidence="1">
    <location>
        <begin position="36"/>
        <end position="46"/>
    </location>
</feature>
<dbReference type="EMBL" id="PZQS01000008">
    <property type="protein sequence ID" value="PVD26641.1"/>
    <property type="molecule type" value="Genomic_DNA"/>
</dbReference>